<evidence type="ECO:0000256" key="1">
    <source>
        <dbReference type="ARBA" id="ARBA00004123"/>
    </source>
</evidence>
<dbReference type="InterPro" id="IPR001487">
    <property type="entry name" value="Bromodomain"/>
</dbReference>
<feature type="compositionally biased region" description="Basic residues" evidence="9">
    <location>
        <begin position="18"/>
        <end position="30"/>
    </location>
</feature>
<evidence type="ECO:0000256" key="5">
    <source>
        <dbReference type="ARBA" id="ARBA00023117"/>
    </source>
</evidence>
<feature type="region of interest" description="Disordered" evidence="9">
    <location>
        <begin position="144"/>
        <end position="216"/>
    </location>
</feature>
<feature type="domain" description="Bromo" evidence="10">
    <location>
        <begin position="55"/>
        <end position="127"/>
    </location>
</feature>
<feature type="compositionally biased region" description="Acidic residues" evidence="9">
    <location>
        <begin position="397"/>
        <end position="430"/>
    </location>
</feature>
<dbReference type="InterPro" id="IPR036427">
    <property type="entry name" value="Bromodomain-like_sf"/>
</dbReference>
<comment type="subcellular location">
    <subcellularLocation>
        <location evidence="1">Nucleus</location>
    </subcellularLocation>
</comment>
<keyword evidence="5 8" id="KW-0103">Bromodomain</keyword>
<evidence type="ECO:0000256" key="3">
    <source>
        <dbReference type="ARBA" id="ARBA00022853"/>
    </source>
</evidence>
<evidence type="ECO:0000256" key="4">
    <source>
        <dbReference type="ARBA" id="ARBA00023015"/>
    </source>
</evidence>
<protein>
    <recommendedName>
        <fullName evidence="10">Bromo domain-containing protein</fullName>
    </recommendedName>
</protein>
<dbReference type="CDD" id="cd04369">
    <property type="entry name" value="Bromodomain"/>
    <property type="match status" value="2"/>
</dbReference>
<keyword evidence="7" id="KW-0539">Nucleus</keyword>
<dbReference type="EMBL" id="CAKXYY010000016">
    <property type="protein sequence ID" value="CAH2354389.1"/>
    <property type="molecule type" value="Genomic_DNA"/>
</dbReference>
<dbReference type="GO" id="GO:0006338">
    <property type="term" value="P:chromatin remodeling"/>
    <property type="evidence" value="ECO:0007669"/>
    <property type="project" value="InterPro"/>
</dbReference>
<dbReference type="PANTHER" id="PTHR16062:SF22">
    <property type="entry name" value="HISTONE-LYSINE N-METHYLTRANSFERASE ASH1L"/>
    <property type="match status" value="1"/>
</dbReference>
<dbReference type="PROSITE" id="PS50014">
    <property type="entry name" value="BROMODOMAIN_2"/>
    <property type="match status" value="2"/>
</dbReference>
<evidence type="ECO:0000256" key="9">
    <source>
        <dbReference type="SAM" id="MobiDB-lite"/>
    </source>
</evidence>
<reference evidence="11" key="1">
    <citation type="submission" date="2022-03" db="EMBL/GenBank/DDBJ databases">
        <authorList>
            <person name="Legras J.-L."/>
            <person name="Devillers H."/>
            <person name="Grondin C."/>
        </authorList>
    </citation>
    <scope>NUCLEOTIDE SEQUENCE</scope>
    <source>
        <strain evidence="11">CLIB 1423</strain>
    </source>
</reference>
<keyword evidence="3" id="KW-0156">Chromatin regulator</keyword>
<feature type="region of interest" description="Disordered" evidence="9">
    <location>
        <begin position="633"/>
        <end position="656"/>
    </location>
</feature>
<evidence type="ECO:0000256" key="6">
    <source>
        <dbReference type="ARBA" id="ARBA00023163"/>
    </source>
</evidence>
<comment type="caution">
    <text evidence="11">The sequence shown here is derived from an EMBL/GenBank/DDBJ whole genome shotgun (WGS) entry which is preliminary data.</text>
</comment>
<dbReference type="GO" id="GO:0016586">
    <property type="term" value="C:RSC-type complex"/>
    <property type="evidence" value="ECO:0007669"/>
    <property type="project" value="InterPro"/>
</dbReference>
<dbReference type="Proteomes" id="UP000837801">
    <property type="component" value="Unassembled WGS sequence"/>
</dbReference>
<feature type="region of interest" description="Disordered" evidence="9">
    <location>
        <begin position="1"/>
        <end position="30"/>
    </location>
</feature>
<sequence length="678" mass="76418">MASKRKSKGSAPATPSNKRQRASATPKKKVVKPVNLTGLYSSILKQVLTLKDKEDERELAAPFIKLPSKKLYPDYFTIVPNPFTISDIQKKVSRAKYSKTDSSEFVEDFKKISENAALYNDPDSWIVGDAEEILDFVNDKLSEGAVEEDDDADDAAADEEEVDEAEVGEDGQEDGEEDEEDEEDEDNEEEVRKPPPKLSLKLKKPKGRPSNAEKAERAAAAAAAAAAALESTEELTLADLPELTTILIKAVRDHKFPGLGLLSEPFLDDIDRRDYPDYFKIIQHPTSFNRVLAAIKKKGYFNPKKSMEENLSQFYEDTTLIFSNAQLYNDPSSLIHQDSVKLQEVFEEKFDLLKERAKPKKLKLKLKQPAPEEKLTLKIERRGRKKKSVGEIKVESEAGEENDDVEVESAEEEEGSEEDGINSEDDVDNGDDSKPILQAEYNTMGKISSQPNPKESFIQSVSLCSSSNTITALQQMAQQGQQQQQQQGFQTLANLTKSKQLKYTLFPSHAPIPNAILFEYKFPSRGFADSSYTLTLPHDSTSLVSLKISLHELFSDLKKSYLVNNHGFVNSTNDEDFQCRLFLNDEEVNTGGEIYEGEKEDDKFLNFQYDLKLSQGLNILSFELKVSPSLGKKIKKDDQDQGEDQDEGTGRHTRHQLQQMKMTWDVEKINFIICNNFN</sequence>
<evidence type="ECO:0000256" key="7">
    <source>
        <dbReference type="ARBA" id="ARBA00023242"/>
    </source>
</evidence>
<dbReference type="Pfam" id="PF00439">
    <property type="entry name" value="Bromodomain"/>
    <property type="match status" value="2"/>
</dbReference>
<dbReference type="AlphaFoldDB" id="A0A9P0VZX5"/>
<evidence type="ECO:0000313" key="11">
    <source>
        <dbReference type="EMBL" id="CAH2354389.1"/>
    </source>
</evidence>
<keyword evidence="4" id="KW-0805">Transcription regulation</keyword>
<dbReference type="GO" id="GO:0006368">
    <property type="term" value="P:transcription elongation by RNA polymerase II"/>
    <property type="evidence" value="ECO:0007669"/>
    <property type="project" value="TreeGrafter"/>
</dbReference>
<dbReference type="InterPro" id="IPR037382">
    <property type="entry name" value="Rsc/polybromo"/>
</dbReference>
<keyword evidence="12" id="KW-1185">Reference proteome</keyword>
<feature type="compositionally biased region" description="Acidic residues" evidence="9">
    <location>
        <begin position="145"/>
        <end position="189"/>
    </location>
</feature>
<keyword evidence="2" id="KW-0677">Repeat</keyword>
<evidence type="ECO:0000256" key="8">
    <source>
        <dbReference type="PROSITE-ProRule" id="PRU00035"/>
    </source>
</evidence>
<keyword evidence="6" id="KW-0804">Transcription</keyword>
<evidence type="ECO:0000259" key="10">
    <source>
        <dbReference type="PROSITE" id="PS50014"/>
    </source>
</evidence>
<dbReference type="Gene3D" id="1.20.920.10">
    <property type="entry name" value="Bromodomain-like"/>
    <property type="match status" value="2"/>
</dbReference>
<name>A0A9P0VZX5_9ASCO</name>
<feature type="region of interest" description="Disordered" evidence="9">
    <location>
        <begin position="386"/>
        <end position="435"/>
    </location>
</feature>
<dbReference type="OrthoDB" id="1742084at2759"/>
<evidence type="ECO:0000256" key="2">
    <source>
        <dbReference type="ARBA" id="ARBA00022737"/>
    </source>
</evidence>
<dbReference type="SMART" id="SM00297">
    <property type="entry name" value="BROMO"/>
    <property type="match status" value="2"/>
</dbReference>
<gene>
    <name evidence="11" type="ORF">CLIB1423_16S01596</name>
</gene>
<dbReference type="PANTHER" id="PTHR16062">
    <property type="entry name" value="SWI/SNF-RELATED"/>
    <property type="match status" value="1"/>
</dbReference>
<feature type="domain" description="Bromo" evidence="10">
    <location>
        <begin position="262"/>
        <end position="336"/>
    </location>
</feature>
<organism evidence="11 12">
    <name type="scientific">[Candida] railenensis</name>
    <dbReference type="NCBI Taxonomy" id="45579"/>
    <lineage>
        <taxon>Eukaryota</taxon>
        <taxon>Fungi</taxon>
        <taxon>Dikarya</taxon>
        <taxon>Ascomycota</taxon>
        <taxon>Saccharomycotina</taxon>
        <taxon>Pichiomycetes</taxon>
        <taxon>Debaryomycetaceae</taxon>
        <taxon>Kurtzmaniella</taxon>
    </lineage>
</organism>
<accession>A0A9P0VZX5</accession>
<evidence type="ECO:0000313" key="12">
    <source>
        <dbReference type="Proteomes" id="UP000837801"/>
    </source>
</evidence>
<dbReference type="GO" id="GO:0003682">
    <property type="term" value="F:chromatin binding"/>
    <property type="evidence" value="ECO:0007669"/>
    <property type="project" value="TreeGrafter"/>
</dbReference>
<dbReference type="PRINTS" id="PR00503">
    <property type="entry name" value="BROMODOMAIN"/>
</dbReference>
<dbReference type="SUPFAM" id="SSF47370">
    <property type="entry name" value="Bromodomain"/>
    <property type="match status" value="2"/>
</dbReference>
<proteinExistence type="predicted"/>